<protein>
    <recommendedName>
        <fullName evidence="2">DUF3592 domain-containing protein</fullName>
    </recommendedName>
</protein>
<accession>A0A158GBM0</accession>
<dbReference type="OrthoDB" id="9024003at2"/>
<gene>
    <name evidence="3" type="ORF">AWB64_02517</name>
</gene>
<reference evidence="3 4" key="1">
    <citation type="submission" date="2016-01" db="EMBL/GenBank/DDBJ databases">
        <authorList>
            <person name="Oliw E.H."/>
        </authorList>
    </citation>
    <scope>NUCLEOTIDE SEQUENCE [LARGE SCALE GENOMIC DNA]</scope>
    <source>
        <strain evidence="3">LMG 22029</strain>
    </source>
</reference>
<feature type="domain" description="DUF3592" evidence="2">
    <location>
        <begin position="48"/>
        <end position="112"/>
    </location>
</feature>
<dbReference type="EMBL" id="FCOC02000006">
    <property type="protein sequence ID" value="SAL29524.1"/>
    <property type="molecule type" value="Genomic_DNA"/>
</dbReference>
<dbReference type="RefSeq" id="WP_060819284.1">
    <property type="nucleotide sequence ID" value="NZ_FCOC02000006.1"/>
</dbReference>
<feature type="transmembrane region" description="Helical" evidence="1">
    <location>
        <begin position="277"/>
        <end position="301"/>
    </location>
</feature>
<keyword evidence="1" id="KW-0472">Membrane</keyword>
<evidence type="ECO:0000259" key="2">
    <source>
        <dbReference type="Pfam" id="PF12158"/>
    </source>
</evidence>
<evidence type="ECO:0000313" key="3">
    <source>
        <dbReference type="EMBL" id="SAL29524.1"/>
    </source>
</evidence>
<keyword evidence="1" id="KW-1133">Transmembrane helix</keyword>
<name>A0A158GBM0_CABSO</name>
<dbReference type="Pfam" id="PF12158">
    <property type="entry name" value="DUF3592"/>
    <property type="match status" value="2"/>
</dbReference>
<dbReference type="AlphaFoldDB" id="A0A158GBM0"/>
<feature type="transmembrane region" description="Helical" evidence="1">
    <location>
        <begin position="118"/>
        <end position="139"/>
    </location>
</feature>
<feature type="transmembrane region" description="Helical" evidence="1">
    <location>
        <begin position="168"/>
        <end position="190"/>
    </location>
</feature>
<keyword evidence="1" id="KW-0812">Transmembrane</keyword>
<proteinExistence type="predicted"/>
<feature type="domain" description="DUF3592" evidence="2">
    <location>
        <begin position="203"/>
        <end position="274"/>
    </location>
</feature>
<sequence length="312" mass="33451">MTNAPGQVSSIRKTTIVALLLGGGLFLLAIAMAVSSVISTRDMTAARGTVVRFGGGSQSLRSYTPVFAFTTAGGQRAETSGETSSTQPAYDIGQSVRIFYDAAHSARPVIVDEFMQRWFPAAVLAALGVAFLAIGAVLYRGDRPRISAAAPSNASYSQRKQQRNRQNLVISVLPVVIGAGFVLGAAATGFHAQHIRQNYSRAEGQVINVLENERPYQPHSRLYSAVIVFRTDTGKQISFAQGSSSSHNGLREGESVGVLYDAQTPERAMIDSFWEHWGLTAILLVIGIPFLAVGVFFLSTVSLGGQERKRVA</sequence>
<evidence type="ECO:0000256" key="1">
    <source>
        <dbReference type="SAM" id="Phobius"/>
    </source>
</evidence>
<evidence type="ECO:0000313" key="4">
    <source>
        <dbReference type="Proteomes" id="UP000054893"/>
    </source>
</evidence>
<dbReference type="Proteomes" id="UP000054893">
    <property type="component" value="Unassembled WGS sequence"/>
</dbReference>
<organism evidence="3 4">
    <name type="scientific">Caballeronia sordidicola</name>
    <name type="common">Burkholderia sordidicola</name>
    <dbReference type="NCBI Taxonomy" id="196367"/>
    <lineage>
        <taxon>Bacteria</taxon>
        <taxon>Pseudomonadati</taxon>
        <taxon>Pseudomonadota</taxon>
        <taxon>Betaproteobacteria</taxon>
        <taxon>Burkholderiales</taxon>
        <taxon>Burkholderiaceae</taxon>
        <taxon>Caballeronia</taxon>
    </lineage>
</organism>
<feature type="transmembrane region" description="Helical" evidence="1">
    <location>
        <begin position="16"/>
        <end position="38"/>
    </location>
</feature>
<dbReference type="InterPro" id="IPR021994">
    <property type="entry name" value="DUF3592"/>
</dbReference>